<accession>A0A6J7JAF3</accession>
<reference evidence="1" key="1">
    <citation type="submission" date="2020-05" db="EMBL/GenBank/DDBJ databases">
        <authorList>
            <person name="Chiriac C."/>
            <person name="Salcher M."/>
            <person name="Ghai R."/>
            <person name="Kavagutti S V."/>
        </authorList>
    </citation>
    <scope>NUCLEOTIDE SEQUENCE</scope>
</reference>
<sequence length="356" mass="36629">MPTFKTGRVASILNEREGLQRVTVDLGAGLENAFVLTQLTGDVSVGSNVVVNTTAVELGLGTGGWHVIHWNLDRAELSEIGPGHIMKLRYTSLQVDAGSAEESHPELLDANDIGGMPVVYVPLHSQLPAAVLGIRSISPRARIAYVMTDGAALPIAFSDLVASLRERSLIDATVTSGHAFGGDFEAVSAPAALLTAKIAGECDVAVVGMGPGIVGTGSKFGHTGVEGVSWLDTARALGGVPVASLRVSFADERVRHQGVSHHTLNSLSTLGADGVHVVVPMIGGEEESKIRSDLQAAGIDQRHKIVGVSAPDILGAFAQHGLEVGSMGRPASADPVLFLAAGAAGAYAAQRIPAAS</sequence>
<protein>
    <submittedName>
        <fullName evidence="1">Unannotated protein</fullName>
    </submittedName>
</protein>
<evidence type="ECO:0000313" key="1">
    <source>
        <dbReference type="EMBL" id="CAB4940140.1"/>
    </source>
</evidence>
<proteinExistence type="predicted"/>
<name>A0A6J7JAF3_9ZZZZ</name>
<dbReference type="EMBL" id="CAFBNL010000001">
    <property type="protein sequence ID" value="CAB4940140.1"/>
    <property type="molecule type" value="Genomic_DNA"/>
</dbReference>
<organism evidence="1">
    <name type="scientific">freshwater metagenome</name>
    <dbReference type="NCBI Taxonomy" id="449393"/>
    <lineage>
        <taxon>unclassified sequences</taxon>
        <taxon>metagenomes</taxon>
        <taxon>ecological metagenomes</taxon>
    </lineage>
</organism>
<dbReference type="InterPro" id="IPR024479">
    <property type="entry name" value="DUF3866"/>
</dbReference>
<dbReference type="Pfam" id="PF12982">
    <property type="entry name" value="DUF3866"/>
    <property type="match status" value="1"/>
</dbReference>
<gene>
    <name evidence="1" type="ORF">UFOPK3789_00022</name>
</gene>
<dbReference type="AlphaFoldDB" id="A0A6J7JAF3"/>